<protein>
    <submittedName>
        <fullName evidence="1">LamG domain-containing protein</fullName>
    </submittedName>
</protein>
<comment type="caution">
    <text evidence="1">The sequence shown here is derived from an EMBL/GenBank/DDBJ whole genome shotgun (WGS) entry which is preliminary data.</text>
</comment>
<dbReference type="GO" id="GO:0005975">
    <property type="term" value="P:carbohydrate metabolic process"/>
    <property type="evidence" value="ECO:0007669"/>
    <property type="project" value="UniProtKB-ARBA"/>
</dbReference>
<dbReference type="PROSITE" id="PS51257">
    <property type="entry name" value="PROKAR_LIPOPROTEIN"/>
    <property type="match status" value="1"/>
</dbReference>
<proteinExistence type="predicted"/>
<organism evidence="1 2">
    <name type="scientific">Seonamhaeicola maritimus</name>
    <dbReference type="NCBI Taxonomy" id="2591822"/>
    <lineage>
        <taxon>Bacteria</taxon>
        <taxon>Pseudomonadati</taxon>
        <taxon>Bacteroidota</taxon>
        <taxon>Flavobacteriia</taxon>
        <taxon>Flavobacteriales</taxon>
        <taxon>Flavobacteriaceae</taxon>
    </lineage>
</organism>
<reference evidence="1 2" key="1">
    <citation type="submission" date="2019-08" db="EMBL/GenBank/DDBJ databases">
        <title>Seonamhaeicola sediminis sp. nov., isolated from marine sediment.</title>
        <authorList>
            <person name="Cao W.R."/>
        </authorList>
    </citation>
    <scope>NUCLEOTIDE SEQUENCE [LARGE SCALE GENOMIC DNA]</scope>
    <source>
        <strain evidence="1 2">1505</strain>
    </source>
</reference>
<evidence type="ECO:0000313" key="1">
    <source>
        <dbReference type="EMBL" id="TXG37152.1"/>
    </source>
</evidence>
<dbReference type="Pfam" id="PF13385">
    <property type="entry name" value="Laminin_G_3"/>
    <property type="match status" value="1"/>
</dbReference>
<dbReference type="Gene3D" id="2.60.120.200">
    <property type="match status" value="1"/>
</dbReference>
<dbReference type="SUPFAM" id="SSF49899">
    <property type="entry name" value="Concanavalin A-like lectins/glucanases"/>
    <property type="match status" value="1"/>
</dbReference>
<dbReference type="Proteomes" id="UP000321080">
    <property type="component" value="Unassembled WGS sequence"/>
</dbReference>
<evidence type="ECO:0000313" key="2">
    <source>
        <dbReference type="Proteomes" id="UP000321080"/>
    </source>
</evidence>
<gene>
    <name evidence="1" type="ORF">FUA22_11345</name>
</gene>
<dbReference type="GO" id="GO:0004553">
    <property type="term" value="F:hydrolase activity, hydrolyzing O-glycosyl compounds"/>
    <property type="evidence" value="ECO:0007669"/>
    <property type="project" value="UniProtKB-ARBA"/>
</dbReference>
<dbReference type="EMBL" id="VRKQ01000010">
    <property type="protein sequence ID" value="TXG37152.1"/>
    <property type="molecule type" value="Genomic_DNA"/>
</dbReference>
<dbReference type="RefSeq" id="WP_147768402.1">
    <property type="nucleotide sequence ID" value="NZ_VRKQ01000010.1"/>
</dbReference>
<dbReference type="InterPro" id="IPR013320">
    <property type="entry name" value="ConA-like_dom_sf"/>
</dbReference>
<accession>A0A5C7GHW2</accession>
<name>A0A5C7GHW2_9FLAO</name>
<sequence>MKIKYPIKLILLFFVISSCNFKKSNVVYNSYQGDKTLAFYLTFNGESEDKSSSNYKKKTGETLFEKDRFGNENSAAIFSEKSFISYGDILDSVFAGEKRRFTFSFWIKPLKNDKNVFLIAKNSDSNCNEGERQFGVKFTSEERVQFLWLYNNEKYNGWRMFESVNKLKLNKWQSIIITYDGFSNGGDGAFRTNLYVNGKHEKFKSINKRGRLGFIEDKKAHFSIGTMVSSLGEVCSTNFFSGSLDDLMVFERVLTGNEIEHISSLKK</sequence>
<dbReference type="OrthoDB" id="1203282at2"/>
<keyword evidence="2" id="KW-1185">Reference proteome</keyword>
<dbReference type="AlphaFoldDB" id="A0A5C7GHW2"/>